<keyword evidence="8" id="KW-1185">Reference proteome</keyword>
<evidence type="ECO:0000256" key="2">
    <source>
        <dbReference type="ARBA" id="ARBA00022692"/>
    </source>
</evidence>
<protein>
    <submittedName>
        <fullName evidence="9">Zinc transporter 11</fullName>
    </submittedName>
</protein>
<keyword evidence="3 6" id="KW-1133">Transmembrane helix</keyword>
<evidence type="ECO:0000256" key="6">
    <source>
        <dbReference type="SAM" id="Phobius"/>
    </source>
</evidence>
<dbReference type="PANTHER" id="PTHR11040">
    <property type="entry name" value="ZINC/IRON TRANSPORTER"/>
    <property type="match status" value="1"/>
</dbReference>
<feature type="transmembrane region" description="Helical" evidence="6">
    <location>
        <begin position="268"/>
        <end position="287"/>
    </location>
</feature>
<gene>
    <name evidence="9" type="primary">LOC107434510</name>
</gene>
<reference evidence="9" key="2">
    <citation type="submission" date="2025-08" db="UniProtKB">
        <authorList>
            <consortium name="RefSeq"/>
        </authorList>
    </citation>
    <scope>IDENTIFICATION</scope>
    <source>
        <tissue evidence="9">Seedling</tissue>
    </source>
</reference>
<dbReference type="KEGG" id="zju:107434510"/>
<feature type="transmembrane region" description="Helical" evidence="6">
    <location>
        <begin position="338"/>
        <end position="356"/>
    </location>
</feature>
<reference evidence="8" key="1">
    <citation type="submission" date="2025-05" db="UniProtKB">
        <authorList>
            <consortium name="RefSeq"/>
        </authorList>
    </citation>
    <scope>NUCLEOTIDE SEQUENCE [LARGE SCALE GENOMIC DNA]</scope>
</reference>
<comment type="subcellular location">
    <subcellularLocation>
        <location evidence="1">Membrane</location>
        <topology evidence="1">Multi-pass membrane protein</topology>
    </subcellularLocation>
</comment>
<dbReference type="Pfam" id="PF02535">
    <property type="entry name" value="Zip"/>
    <property type="match status" value="1"/>
</dbReference>
<feature type="transmembrane region" description="Helical" evidence="6">
    <location>
        <begin position="233"/>
        <end position="256"/>
    </location>
</feature>
<dbReference type="GeneID" id="107434510"/>
<dbReference type="InParanoid" id="A0A6P4AZB9"/>
<dbReference type="RefSeq" id="XP_015901473.1">
    <property type="nucleotide sequence ID" value="XM_016045987.4"/>
</dbReference>
<accession>A0A6P4AZB9</accession>
<dbReference type="GO" id="GO:0005385">
    <property type="term" value="F:zinc ion transmembrane transporter activity"/>
    <property type="evidence" value="ECO:0007669"/>
    <property type="project" value="TreeGrafter"/>
</dbReference>
<keyword evidence="4 6" id="KW-0472">Membrane</keyword>
<organism evidence="8 9">
    <name type="scientific">Ziziphus jujuba</name>
    <name type="common">Chinese jujube</name>
    <name type="synonym">Ziziphus sativa</name>
    <dbReference type="NCBI Taxonomy" id="326968"/>
    <lineage>
        <taxon>Eukaryota</taxon>
        <taxon>Viridiplantae</taxon>
        <taxon>Streptophyta</taxon>
        <taxon>Embryophyta</taxon>
        <taxon>Tracheophyta</taxon>
        <taxon>Spermatophyta</taxon>
        <taxon>Magnoliopsida</taxon>
        <taxon>eudicotyledons</taxon>
        <taxon>Gunneridae</taxon>
        <taxon>Pentapetalae</taxon>
        <taxon>rosids</taxon>
        <taxon>fabids</taxon>
        <taxon>Rosales</taxon>
        <taxon>Rhamnaceae</taxon>
        <taxon>Paliureae</taxon>
        <taxon>Ziziphus</taxon>
    </lineage>
</organism>
<feature type="transmembrane region" description="Helical" evidence="6">
    <location>
        <begin position="207"/>
        <end position="227"/>
    </location>
</feature>
<feature type="transmembrane region" description="Helical" evidence="6">
    <location>
        <begin position="299"/>
        <end position="317"/>
    </location>
</feature>
<evidence type="ECO:0000313" key="9">
    <source>
        <dbReference type="RefSeq" id="XP_015901473.1"/>
    </source>
</evidence>
<dbReference type="AlphaFoldDB" id="A0A6P4AZB9"/>
<evidence type="ECO:0000256" key="3">
    <source>
        <dbReference type="ARBA" id="ARBA00022989"/>
    </source>
</evidence>
<proteinExistence type="predicted"/>
<dbReference type="InterPro" id="IPR003689">
    <property type="entry name" value="ZIP"/>
</dbReference>
<keyword evidence="2 6" id="KW-0812">Transmembrane</keyword>
<feature type="signal peptide" evidence="7">
    <location>
        <begin position="1"/>
        <end position="23"/>
    </location>
</feature>
<dbReference type="PANTHER" id="PTHR11040:SF217">
    <property type="entry name" value="ZINC TRANSPORTER 11"/>
    <property type="match status" value="1"/>
</dbReference>
<feature type="transmembrane region" description="Helical" evidence="6">
    <location>
        <begin position="56"/>
        <end position="79"/>
    </location>
</feature>
<dbReference type="GO" id="GO:0016020">
    <property type="term" value="C:membrane"/>
    <property type="evidence" value="ECO:0007669"/>
    <property type="project" value="UniProtKB-SubCell"/>
</dbReference>
<feature type="transmembrane region" description="Helical" evidence="6">
    <location>
        <begin position="86"/>
        <end position="104"/>
    </location>
</feature>
<keyword evidence="7" id="KW-0732">Signal</keyword>
<evidence type="ECO:0000256" key="4">
    <source>
        <dbReference type="ARBA" id="ARBA00023136"/>
    </source>
</evidence>
<feature type="transmembrane region" description="Helical" evidence="6">
    <location>
        <begin position="124"/>
        <end position="148"/>
    </location>
</feature>
<dbReference type="Proteomes" id="UP001652623">
    <property type="component" value="Chromosome 1"/>
</dbReference>
<feature type="chain" id="PRO_5027888131" evidence="7">
    <location>
        <begin position="24"/>
        <end position="358"/>
    </location>
</feature>
<evidence type="ECO:0000256" key="5">
    <source>
        <dbReference type="SAM" id="MobiDB-lite"/>
    </source>
</evidence>
<evidence type="ECO:0000256" key="1">
    <source>
        <dbReference type="ARBA" id="ARBA00004141"/>
    </source>
</evidence>
<evidence type="ECO:0000313" key="8">
    <source>
        <dbReference type="Proteomes" id="UP001652623"/>
    </source>
</evidence>
<name>A0A6P4AZB9_ZIZJJ</name>
<dbReference type="FunCoup" id="A0A6P4AZB9">
    <property type="interactions" value="131"/>
</dbReference>
<evidence type="ECO:0000256" key="7">
    <source>
        <dbReference type="SAM" id="SignalP"/>
    </source>
</evidence>
<feature type="region of interest" description="Disordered" evidence="5">
    <location>
        <begin position="159"/>
        <end position="183"/>
    </location>
</feature>
<sequence length="358" mass="38317">MASRTLTLLFLSIFLCLTLSAFAHSGHDHDHDDGGDESATTSGNGEAKDLRSKPLILVKIWCLILIFIGTFIGGVSPYFFKWNEGFLVLGTQFAGGVFLGTALMHFLSDANETFQDLTKKEYPFAFMLACVGFLLTMLADCVISYVFVKQKGGGGPVGNLDGQGSVEEGKGGPNDGIPKSQIQDHHGHHFANPSLSITKVDSFGDSILLITALCFHSVFEGIAIGVAETKAEAWKALWTISLHKIFAAIAMGIALLRMLPNRPFLSCIAYAFAFAISSPIGVVVGIIIDATTEGAVADWIFAISMGLASGVFIYVSVNHLLSKGYAPLKSVTLNTPHHKFLAVLLGVGVISVVMIWDT</sequence>